<evidence type="ECO:0000313" key="11">
    <source>
        <dbReference type="Proteomes" id="UP001268542"/>
    </source>
</evidence>
<keyword evidence="4" id="KW-0133">Cell shape</keyword>
<feature type="transmembrane region" description="Helical" evidence="9">
    <location>
        <begin position="506"/>
        <end position="525"/>
    </location>
</feature>
<feature type="region of interest" description="Disordered" evidence="8">
    <location>
        <begin position="1"/>
        <end position="70"/>
    </location>
</feature>
<feature type="transmembrane region" description="Helical" evidence="9">
    <location>
        <begin position="402"/>
        <end position="422"/>
    </location>
</feature>
<feature type="transmembrane region" description="Helical" evidence="9">
    <location>
        <begin position="119"/>
        <end position="138"/>
    </location>
</feature>
<feature type="transmembrane region" description="Helical" evidence="9">
    <location>
        <begin position="271"/>
        <end position="292"/>
    </location>
</feature>
<feature type="transmembrane region" description="Helical" evidence="9">
    <location>
        <begin position="201"/>
        <end position="219"/>
    </location>
</feature>
<keyword evidence="11" id="KW-1185">Reference proteome</keyword>
<dbReference type="Proteomes" id="UP001268542">
    <property type="component" value="Unassembled WGS sequence"/>
</dbReference>
<dbReference type="RefSeq" id="WP_315732388.1">
    <property type="nucleotide sequence ID" value="NZ_JAVYII010000003.1"/>
</dbReference>
<dbReference type="EMBL" id="JAVYII010000003">
    <property type="protein sequence ID" value="MDT9592958.1"/>
    <property type="molecule type" value="Genomic_DNA"/>
</dbReference>
<evidence type="ECO:0000313" key="10">
    <source>
        <dbReference type="EMBL" id="MDT9592958.1"/>
    </source>
</evidence>
<keyword evidence="2" id="KW-1003">Cell membrane</keyword>
<dbReference type="InterPro" id="IPR051050">
    <property type="entry name" value="Lipid_II_flippase_MurJ/MviN"/>
</dbReference>
<dbReference type="CDD" id="cd13123">
    <property type="entry name" value="MATE_MurJ_like"/>
    <property type="match status" value="1"/>
</dbReference>
<feature type="transmembrane region" description="Helical" evidence="9">
    <location>
        <begin position="537"/>
        <end position="558"/>
    </location>
</feature>
<gene>
    <name evidence="10" type="primary">murJ</name>
    <name evidence="10" type="ORF">RDV89_07750</name>
</gene>
<protein>
    <submittedName>
        <fullName evidence="10">Murein biosynthesis integral membrane protein MurJ</fullName>
    </submittedName>
</protein>
<dbReference type="InterPro" id="IPR004268">
    <property type="entry name" value="MurJ"/>
</dbReference>
<dbReference type="NCBIfam" id="TIGR01695">
    <property type="entry name" value="murJ_mviN"/>
    <property type="match status" value="1"/>
</dbReference>
<evidence type="ECO:0000256" key="5">
    <source>
        <dbReference type="ARBA" id="ARBA00022984"/>
    </source>
</evidence>
<evidence type="ECO:0000256" key="8">
    <source>
        <dbReference type="SAM" id="MobiDB-lite"/>
    </source>
</evidence>
<keyword evidence="7 9" id="KW-0472">Membrane</keyword>
<evidence type="ECO:0000256" key="9">
    <source>
        <dbReference type="SAM" id="Phobius"/>
    </source>
</evidence>
<keyword evidence="6 9" id="KW-1133">Transmembrane helix</keyword>
<feature type="transmembrane region" description="Helical" evidence="9">
    <location>
        <begin position="313"/>
        <end position="335"/>
    </location>
</feature>
<accession>A0ABU3PUR4</accession>
<evidence type="ECO:0000256" key="6">
    <source>
        <dbReference type="ARBA" id="ARBA00022989"/>
    </source>
</evidence>
<dbReference type="Pfam" id="PF03023">
    <property type="entry name" value="MurJ"/>
    <property type="match status" value="1"/>
</dbReference>
<feature type="compositionally biased region" description="Pro residues" evidence="8">
    <location>
        <begin position="27"/>
        <end position="57"/>
    </location>
</feature>
<feature type="transmembrane region" description="Helical" evidence="9">
    <location>
        <begin position="231"/>
        <end position="251"/>
    </location>
</feature>
<feature type="transmembrane region" description="Helical" evidence="9">
    <location>
        <begin position="355"/>
        <end position="381"/>
    </location>
</feature>
<comment type="caution">
    <text evidence="10">The sequence shown here is derived from an EMBL/GenBank/DDBJ whole genome shotgun (WGS) entry which is preliminary data.</text>
</comment>
<feature type="transmembrane region" description="Helical" evidence="9">
    <location>
        <begin position="442"/>
        <end position="463"/>
    </location>
</feature>
<evidence type="ECO:0000256" key="2">
    <source>
        <dbReference type="ARBA" id="ARBA00022475"/>
    </source>
</evidence>
<evidence type="ECO:0000256" key="3">
    <source>
        <dbReference type="ARBA" id="ARBA00022692"/>
    </source>
</evidence>
<comment type="subcellular location">
    <subcellularLocation>
        <location evidence="1">Cell membrane</location>
        <topology evidence="1">Multi-pass membrane protein</topology>
    </subcellularLocation>
</comment>
<name>A0ABU3PUR4_9ACTN</name>
<feature type="transmembrane region" description="Helical" evidence="9">
    <location>
        <begin position="475"/>
        <end position="494"/>
    </location>
</feature>
<dbReference type="PANTHER" id="PTHR47019">
    <property type="entry name" value="LIPID II FLIPPASE MURJ"/>
    <property type="match status" value="1"/>
</dbReference>
<dbReference type="PANTHER" id="PTHR47019:SF1">
    <property type="entry name" value="LIPID II FLIPPASE MURJ"/>
    <property type="match status" value="1"/>
</dbReference>
<keyword evidence="3 9" id="KW-0812">Transmembrane</keyword>
<organism evidence="10 11">
    <name type="scientific">Nocardioides imazamoxiresistens</name>
    <dbReference type="NCBI Taxonomy" id="3231893"/>
    <lineage>
        <taxon>Bacteria</taxon>
        <taxon>Bacillati</taxon>
        <taxon>Actinomycetota</taxon>
        <taxon>Actinomycetes</taxon>
        <taxon>Propionibacteriales</taxon>
        <taxon>Nocardioidaceae</taxon>
        <taxon>Nocardioides</taxon>
    </lineage>
</organism>
<proteinExistence type="predicted"/>
<reference evidence="10 11" key="1">
    <citation type="submission" date="2023-08" db="EMBL/GenBank/DDBJ databases">
        <title>Nocardioides seae sp. nov., a bacterium isolated from a soil.</title>
        <authorList>
            <person name="Wang X."/>
        </authorList>
    </citation>
    <scope>NUCLEOTIDE SEQUENCE [LARGE SCALE GENOMIC DNA]</scope>
    <source>
        <strain evidence="10 11">YZH12</strain>
    </source>
</reference>
<feature type="transmembrane region" description="Helical" evidence="9">
    <location>
        <begin position="158"/>
        <end position="181"/>
    </location>
</feature>
<dbReference type="PRINTS" id="PR01806">
    <property type="entry name" value="VIRFACTRMVIN"/>
</dbReference>
<feature type="transmembrane region" description="Helical" evidence="9">
    <location>
        <begin position="573"/>
        <end position="594"/>
    </location>
</feature>
<evidence type="ECO:0000256" key="4">
    <source>
        <dbReference type="ARBA" id="ARBA00022960"/>
    </source>
</evidence>
<evidence type="ECO:0000256" key="1">
    <source>
        <dbReference type="ARBA" id="ARBA00004651"/>
    </source>
</evidence>
<keyword evidence="5" id="KW-0573">Peptidoglycan synthesis</keyword>
<evidence type="ECO:0000256" key="7">
    <source>
        <dbReference type="ARBA" id="ARBA00023136"/>
    </source>
</evidence>
<sequence>MSTEPPPGKHAAPRRGWAALLGRRRPAPPTEPPTEPSPEPPTEPRPTSVPPGVPPSEPLDEAEGPDGVDKRVLGSSAVMAAGTIVSRLSGYVRGILLAAALGTQMHADLFAIGNTIPNMVYILLAGGVFNAVLVPQLVRAMKNDPDAGEAYVNRIVTLSVLFLGTVTVALVLAAPWVMSLYLDSDFNSPELAAQRESAIDFARYCLPQVFFYGMFVLVGQILNARGKFGPMMWAPIANNVISVVVLVVYLFVFGPVAKDDLNSAYSSSQELVLGIGSTLGIVAQLLILLPFLRAAGVRYRPRFDFVGTGLGRTFRLAGWTIGFVIVNQLAYTVVVRLASSGTSAAAAEGELGTGYFVYSQAFLIMMVPHSVVTVSLMTAILPRLSGAAADRDLRRVASTLAGTLRTTLAFVVPAVTLVVVVAGDLANVIWGYGAASDSFGVFVPSLVLFAPAMVLFTIHYSMLRGFYALERTRTVFFVQCLIATVNIGLAVLLVQRANLYDTAPALVLAYGLAYAVGALVSYTVLGRALGGLHTGRFLLFWLKLLPTVAVAGGIAWLLRLQVGPVVRDDSSPLQAALTAGGVGVVFLLVLLLVARLLRLGEVNEVVSTVTRRLRRR</sequence>